<reference evidence="2" key="3">
    <citation type="submission" date="2021-05" db="UniProtKB">
        <authorList>
            <consortium name="EnsemblPlants"/>
        </authorList>
    </citation>
    <scope>IDENTIFICATION</scope>
    <source>
        <strain evidence="2">cv. B73</strain>
    </source>
</reference>
<sequence length="242" mass="25393">MTSLTLASSSSAFTNPCWCHPASSTPIRSSSTMSTLFIFCSAYNGQQSIGTPAMTPSSTEFHPQCVTNAPVALCWSTATCGAHSLTTRPRPLVLSRNPSGRSACRSGSALSPNSLSGLSPRGARTTQRNRWPDLSRPTAISLSCVSEWLLDPTLPKHRNTTLSSGCSSSHARHASHACSSFVSAAFSTSGPTQYTGGILSLLSARKCGSLRAATARASSDANVFTSMPPASRFLLSEFIIAL</sequence>
<dbReference type="Proteomes" id="UP000007305">
    <property type="component" value="Chromosome 8"/>
</dbReference>
<organism evidence="2 3">
    <name type="scientific">Zea mays</name>
    <name type="common">Maize</name>
    <dbReference type="NCBI Taxonomy" id="4577"/>
    <lineage>
        <taxon>Eukaryota</taxon>
        <taxon>Viridiplantae</taxon>
        <taxon>Streptophyta</taxon>
        <taxon>Embryophyta</taxon>
        <taxon>Tracheophyta</taxon>
        <taxon>Spermatophyta</taxon>
        <taxon>Magnoliopsida</taxon>
        <taxon>Liliopsida</taxon>
        <taxon>Poales</taxon>
        <taxon>Poaceae</taxon>
        <taxon>PACMAD clade</taxon>
        <taxon>Panicoideae</taxon>
        <taxon>Andropogonodae</taxon>
        <taxon>Andropogoneae</taxon>
        <taxon>Tripsacinae</taxon>
        <taxon>Zea</taxon>
    </lineage>
</organism>
<feature type="compositionally biased region" description="Polar residues" evidence="1">
    <location>
        <begin position="108"/>
        <end position="117"/>
    </location>
</feature>
<feature type="region of interest" description="Disordered" evidence="1">
    <location>
        <begin position="91"/>
        <end position="132"/>
    </location>
</feature>
<evidence type="ECO:0000256" key="1">
    <source>
        <dbReference type="SAM" id="MobiDB-lite"/>
    </source>
</evidence>
<dbReference type="EnsemblPlants" id="Zm00001eb353630_T001">
    <property type="protein sequence ID" value="Zm00001eb353630_P001"/>
    <property type="gene ID" value="Zm00001eb353630"/>
</dbReference>
<accession>A0A804QU69</accession>
<evidence type="ECO:0000313" key="2">
    <source>
        <dbReference type="EnsemblPlants" id="Zm00001eb353630_P001"/>
    </source>
</evidence>
<name>A0A804QU69_MAIZE</name>
<dbReference type="InParanoid" id="A0A804QU69"/>
<proteinExistence type="predicted"/>
<protein>
    <submittedName>
        <fullName evidence="2">Uncharacterized protein</fullName>
    </submittedName>
</protein>
<keyword evidence="3" id="KW-1185">Reference proteome</keyword>
<dbReference type="AlphaFoldDB" id="A0A804QU69"/>
<reference evidence="3" key="1">
    <citation type="journal article" date="2009" name="Science">
        <title>The B73 maize genome: complexity, diversity, and dynamics.</title>
        <authorList>
            <person name="Schnable P.S."/>
            <person name="Ware D."/>
            <person name="Fulton R.S."/>
            <person name="Stein J.C."/>
            <person name="Wei F."/>
            <person name="Pasternak S."/>
            <person name="Liang C."/>
            <person name="Zhang J."/>
            <person name="Fulton L."/>
            <person name="Graves T.A."/>
            <person name="Minx P."/>
            <person name="Reily A.D."/>
            <person name="Courtney L."/>
            <person name="Kruchowski S.S."/>
            <person name="Tomlinson C."/>
            <person name="Strong C."/>
            <person name="Delehaunty K."/>
            <person name="Fronick C."/>
            <person name="Courtney B."/>
            <person name="Rock S.M."/>
            <person name="Belter E."/>
            <person name="Du F."/>
            <person name="Kim K."/>
            <person name="Abbott R.M."/>
            <person name="Cotton M."/>
            <person name="Levy A."/>
            <person name="Marchetto P."/>
            <person name="Ochoa K."/>
            <person name="Jackson S.M."/>
            <person name="Gillam B."/>
            <person name="Chen W."/>
            <person name="Yan L."/>
            <person name="Higginbotham J."/>
            <person name="Cardenas M."/>
            <person name="Waligorski J."/>
            <person name="Applebaum E."/>
            <person name="Phelps L."/>
            <person name="Falcone J."/>
            <person name="Kanchi K."/>
            <person name="Thane T."/>
            <person name="Scimone A."/>
            <person name="Thane N."/>
            <person name="Henke J."/>
            <person name="Wang T."/>
            <person name="Ruppert J."/>
            <person name="Shah N."/>
            <person name="Rotter K."/>
            <person name="Hodges J."/>
            <person name="Ingenthron E."/>
            <person name="Cordes M."/>
            <person name="Kohlberg S."/>
            <person name="Sgro J."/>
            <person name="Delgado B."/>
            <person name="Mead K."/>
            <person name="Chinwalla A."/>
            <person name="Leonard S."/>
            <person name="Crouse K."/>
            <person name="Collura K."/>
            <person name="Kudrna D."/>
            <person name="Currie J."/>
            <person name="He R."/>
            <person name="Angelova A."/>
            <person name="Rajasekar S."/>
            <person name="Mueller T."/>
            <person name="Lomeli R."/>
            <person name="Scara G."/>
            <person name="Ko A."/>
            <person name="Delaney K."/>
            <person name="Wissotski M."/>
            <person name="Lopez G."/>
            <person name="Campos D."/>
            <person name="Braidotti M."/>
            <person name="Ashley E."/>
            <person name="Golser W."/>
            <person name="Kim H."/>
            <person name="Lee S."/>
            <person name="Lin J."/>
            <person name="Dujmic Z."/>
            <person name="Kim W."/>
            <person name="Talag J."/>
            <person name="Zuccolo A."/>
            <person name="Fan C."/>
            <person name="Sebastian A."/>
            <person name="Kramer M."/>
            <person name="Spiegel L."/>
            <person name="Nascimento L."/>
            <person name="Zutavern T."/>
            <person name="Miller B."/>
            <person name="Ambroise C."/>
            <person name="Muller S."/>
            <person name="Spooner W."/>
            <person name="Narechania A."/>
            <person name="Ren L."/>
            <person name="Wei S."/>
            <person name="Kumari S."/>
            <person name="Faga B."/>
            <person name="Levy M.J."/>
            <person name="McMahan L."/>
            <person name="Van Buren P."/>
            <person name="Vaughn M.W."/>
            <person name="Ying K."/>
            <person name="Yeh C.-T."/>
            <person name="Emrich S.J."/>
            <person name="Jia Y."/>
            <person name="Kalyanaraman A."/>
            <person name="Hsia A.-P."/>
            <person name="Barbazuk W.B."/>
            <person name="Baucom R.S."/>
            <person name="Brutnell T.P."/>
            <person name="Carpita N.C."/>
            <person name="Chaparro C."/>
            <person name="Chia J.-M."/>
            <person name="Deragon J.-M."/>
            <person name="Estill J.C."/>
            <person name="Fu Y."/>
            <person name="Jeddeloh J.A."/>
            <person name="Han Y."/>
            <person name="Lee H."/>
            <person name="Li P."/>
            <person name="Lisch D.R."/>
            <person name="Liu S."/>
            <person name="Liu Z."/>
            <person name="Nagel D.H."/>
            <person name="McCann M.C."/>
            <person name="SanMiguel P."/>
            <person name="Myers A.M."/>
            <person name="Nettleton D."/>
            <person name="Nguyen J."/>
            <person name="Penning B.W."/>
            <person name="Ponnala L."/>
            <person name="Schneider K.L."/>
            <person name="Schwartz D.C."/>
            <person name="Sharma A."/>
            <person name="Soderlund C."/>
            <person name="Springer N.M."/>
            <person name="Sun Q."/>
            <person name="Wang H."/>
            <person name="Waterman M."/>
            <person name="Westerman R."/>
            <person name="Wolfgruber T.K."/>
            <person name="Yang L."/>
            <person name="Yu Y."/>
            <person name="Zhang L."/>
            <person name="Zhou S."/>
            <person name="Zhu Q."/>
            <person name="Bennetzen J.L."/>
            <person name="Dawe R.K."/>
            <person name="Jiang J."/>
            <person name="Jiang N."/>
            <person name="Presting G.G."/>
            <person name="Wessler S.R."/>
            <person name="Aluru S."/>
            <person name="Martienssen R.A."/>
            <person name="Clifton S.W."/>
            <person name="McCombie W.R."/>
            <person name="Wing R.A."/>
            <person name="Wilson R.K."/>
        </authorList>
    </citation>
    <scope>NUCLEOTIDE SEQUENCE [LARGE SCALE GENOMIC DNA]</scope>
    <source>
        <strain evidence="3">cv. B73</strain>
    </source>
</reference>
<reference evidence="2" key="2">
    <citation type="submission" date="2019-07" db="EMBL/GenBank/DDBJ databases">
        <authorList>
            <person name="Seetharam A."/>
            <person name="Woodhouse M."/>
            <person name="Cannon E."/>
        </authorList>
    </citation>
    <scope>NUCLEOTIDE SEQUENCE [LARGE SCALE GENOMIC DNA]</scope>
    <source>
        <strain evidence="2">cv. B73</strain>
    </source>
</reference>
<dbReference type="Gramene" id="Zm00001eb353630_T001">
    <property type="protein sequence ID" value="Zm00001eb353630_P001"/>
    <property type="gene ID" value="Zm00001eb353630"/>
</dbReference>
<evidence type="ECO:0000313" key="3">
    <source>
        <dbReference type="Proteomes" id="UP000007305"/>
    </source>
</evidence>